<name>A0ABS3SUI6_9FLAO</name>
<keyword evidence="2" id="KW-1185">Reference proteome</keyword>
<comment type="caution">
    <text evidence="1">The sequence shown here is derived from an EMBL/GenBank/DDBJ whole genome shotgun (WGS) entry which is preliminary data.</text>
</comment>
<dbReference type="Proteomes" id="UP000681315">
    <property type="component" value="Unassembled WGS sequence"/>
</dbReference>
<proteinExistence type="predicted"/>
<dbReference type="Pfam" id="PF13585">
    <property type="entry name" value="CHU_C"/>
    <property type="match status" value="1"/>
</dbReference>
<dbReference type="PANTHER" id="PTHR24273">
    <property type="entry name" value="FI04643P-RELATED"/>
    <property type="match status" value="1"/>
</dbReference>
<organism evidence="1 2">
    <name type="scientific">Gelidibacter pelagius</name>
    <dbReference type="NCBI Taxonomy" id="2819985"/>
    <lineage>
        <taxon>Bacteria</taxon>
        <taxon>Pseudomonadati</taxon>
        <taxon>Bacteroidota</taxon>
        <taxon>Flavobacteriia</taxon>
        <taxon>Flavobacteriales</taxon>
        <taxon>Flavobacteriaceae</taxon>
        <taxon>Gelidibacter</taxon>
    </lineage>
</organism>
<dbReference type="Gene3D" id="2.60.40.10">
    <property type="entry name" value="Immunoglobulins"/>
    <property type="match status" value="3"/>
</dbReference>
<dbReference type="InterPro" id="IPR026341">
    <property type="entry name" value="T9SS_type_B"/>
</dbReference>
<accession>A0ABS3SUI6</accession>
<dbReference type="InterPro" id="IPR013783">
    <property type="entry name" value="Ig-like_fold"/>
</dbReference>
<reference evidence="1 2" key="1">
    <citation type="submission" date="2021-03" db="EMBL/GenBank/DDBJ databases">
        <title>Gelidibacter sp. nov., isolated from costal sediment.</title>
        <authorList>
            <person name="Lun K.-Y."/>
        </authorList>
    </citation>
    <scope>NUCLEOTIDE SEQUENCE [LARGE SCALE GENOMIC DNA]</scope>
    <source>
        <strain evidence="1 2">DF109</strain>
    </source>
</reference>
<evidence type="ECO:0000313" key="2">
    <source>
        <dbReference type="Proteomes" id="UP000681315"/>
    </source>
</evidence>
<gene>
    <name evidence="1" type="ORF">J4051_13915</name>
</gene>
<dbReference type="RefSeq" id="WP_208234488.1">
    <property type="nucleotide sequence ID" value="NZ_JAGEVG010000016.1"/>
</dbReference>
<protein>
    <submittedName>
        <fullName evidence="1">Gliding motility-associated C-terminal domain-containing protein</fullName>
    </submittedName>
</protein>
<dbReference type="Pfam" id="PF13573">
    <property type="entry name" value="SprB"/>
    <property type="match status" value="1"/>
</dbReference>
<dbReference type="InterPro" id="IPR025667">
    <property type="entry name" value="SprB_repeat"/>
</dbReference>
<dbReference type="NCBIfam" id="TIGR04131">
    <property type="entry name" value="Bac_Flav_CTERM"/>
    <property type="match status" value="1"/>
</dbReference>
<dbReference type="EMBL" id="JAGEVG010000016">
    <property type="protein sequence ID" value="MBO3099373.1"/>
    <property type="molecule type" value="Genomic_DNA"/>
</dbReference>
<evidence type="ECO:0000313" key="1">
    <source>
        <dbReference type="EMBL" id="MBO3099373.1"/>
    </source>
</evidence>
<dbReference type="InterPro" id="IPR047589">
    <property type="entry name" value="DUF11_rpt"/>
</dbReference>
<sequence>MKKLYYAKSNNLKPILQFVLVMVLALSPAYFTYGQVKVPFTPRSSVFTPGKTIYNVKGDFTMIGNTNLTLVNYSDDGNNADDMKYVDVDNDPNTLNSSSATLTFSDEFGAIPDCSNIVYAGLYWSGRAGADDTFTVTKDVEVNNQIVQVTKTFDKRKVSIKGPNATSYTQLTANANDIYYPSGTDDNMYSAYVDVTDYVKNNGQDGVYHVADMALVEGDGDDIGYYGGWGMVVVYENSKMKWRDITVFDGHAYIKGHATLNHTLDVVGFNSTQSGPVNLRLGLMAGEGDRSIGGDYFKIQKQSDNSYQPLKHDGNSMTNFFNSTIRTEGARNPNLLNNTGLDIAMFDLDNFNNSIIGNNQTSTRFQYGSTQDSYIIFNITFAVDAYIPESEGLLSIESIAGNSVNAPYVALPGDEIEYGLEIRNKGTEPIENAKLVIPIPFTSEFVPGSISFNEYDSLFNATAPYFDPSEGATGSIVWDIAYLPLDTDLTKLLADIRFKLKTTEDCTILVNNNCSSEVVILGGYIAGTGATSKIDYSLPLIQGYQQDGVCEGEPNTDPLTVSINSEQYILDNCSDVTAERAFYYCNLESSTIPVSEVQAQFPQGSLFYDSYPITGSTIEYNASNPFPAAEGISTYYAIPPGNSACNYIFTIEVTEITTSPTVTDATYCLNETAGELSAQATSPDYLLLYYTDNDPSTIGQTSLIPDTSVVGEFTYYVSEGPATNCVGPRTPITVSVYDALTISLVEQVNNSCANTTNGSIDISVDGGSGSYIFQWDVDGVPGPTTEDLTNLPDGTYTVTVSEADTNTCTATATFIITTENTGAVEINAPADISVSGCTTGDISNGGLTSLPYSEALVTISNAEFLAEGGTFIGDNILSVTYSDASTGTCPLVVTRTFTVTDGCDQTDTSTQIITIDIDLQANFVIPQSETVECGNSTDPTATGTALVTEACGNVDITYEDVSVAECGSTETISRTWTATDTCGNVATGIQTITVVDTTPPVLTMPDDVTLECTGYARGPGDLIGEATATDGCGRVSLNFEDTAVQGCGNTQVITRTWTAMDECGNTVSDVQTITIVDTTPPSLTVPDDITVECNESTDPSATGNATAIDTCGDVTVTYTDASVGIEGAQVITRTWIATDDCGNTTEDTQTITVIDTVAPILTVPADVSVECSTSTEPSATGNASATDACSTATLTFTDNSVEGCGNTEVITRTWTATDEAGNTASGDQIITVVDTTPPVLTLPADVTMECTGLARGTGDPFGEATATDTCGNVSISFEDSAVEGCGNTQVISRTWTATDECGNSVSGVQTISIVDTTPPSITVPEDITIECSESTDPSITGDASASDECGGVDLTFSDVVVDGSCDNMKTITRTWTAIDECGNTATEIQTISVVDTTAPVIDTPASDITIDCDINNSALEDWLNSNGGATATDNCSTNLIWTNNYSGSTTDCSSSIEVIFTVDDGCGNTTSTSATYTIQDVTAPEIITQATDLTVECDGSGNVNELQNWLDGNAGASAVDECSSVTWSNDFNGLSDDCGATGSATVTFTATDGCGNTSSTTAVFTIVDTVGPIISSLPAESTIDCNETPEFAQATAADACSGDDITLTFDDVTTLGTCGSDYSVTRTWTATDACGNVSTATQTINVMDQTAPNLVTEYEKEINITCDNIPSVPELVFEDACSEDIQVEFNETSTATEDSLQYVVTRTWTVSDTCGNEAVYTQTINVDSTVNIIVATGTELCNGDDLNFNLFDLLSGSYDTTGTWSVVTGTATLDGSIFNPYGLELGTYTFMYAVADEYCPTETLVDITLNDDCVVLPCGAEDVIISKAVTTYADGKNDFFTITGVEGCNFTVEVQIFNRWGAMIYKSNDYQNDWNGTSSKASVGSSNFVPTGTYYYVVNLKNSGLKPFAGPIYVATK</sequence>
<dbReference type="PANTHER" id="PTHR24273:SF32">
    <property type="entry name" value="HYALIN"/>
    <property type="match status" value="1"/>
</dbReference>
<dbReference type="NCBIfam" id="TIGR01451">
    <property type="entry name" value="B_ant_repeat"/>
    <property type="match status" value="1"/>
</dbReference>